<dbReference type="Pfam" id="PF06172">
    <property type="entry name" value="Cupin_5"/>
    <property type="match status" value="1"/>
</dbReference>
<organism evidence="2 3">
    <name type="scientific">Streptomyces gulbargensis</name>
    <dbReference type="NCBI Taxonomy" id="364901"/>
    <lineage>
        <taxon>Bacteria</taxon>
        <taxon>Bacillati</taxon>
        <taxon>Actinomycetota</taxon>
        <taxon>Actinomycetes</taxon>
        <taxon>Kitasatosporales</taxon>
        <taxon>Streptomycetaceae</taxon>
        <taxon>Streptomyces</taxon>
    </lineage>
</organism>
<dbReference type="InterPro" id="IPR014710">
    <property type="entry name" value="RmlC-like_jellyroll"/>
</dbReference>
<dbReference type="PANTHER" id="PTHR33387:SF3">
    <property type="entry name" value="DUF985 DOMAIN-CONTAINING PROTEIN"/>
    <property type="match status" value="1"/>
</dbReference>
<dbReference type="Gene3D" id="2.60.120.10">
    <property type="entry name" value="Jelly Rolls"/>
    <property type="match status" value="1"/>
</dbReference>
<comment type="caution">
    <text evidence="2">The sequence shown here is derived from an EMBL/GenBank/DDBJ whole genome shotgun (WGS) entry which is preliminary data.</text>
</comment>
<evidence type="ECO:0000313" key="2">
    <source>
        <dbReference type="EMBL" id="GAA3919196.1"/>
    </source>
</evidence>
<dbReference type="SUPFAM" id="SSF51182">
    <property type="entry name" value="RmlC-like cupins"/>
    <property type="match status" value="1"/>
</dbReference>
<protein>
    <submittedName>
        <fullName evidence="2">Cupin domain-containing protein</fullName>
    </submittedName>
</protein>
<name>A0ABP7MEH7_9ACTN</name>
<proteinExistence type="predicted"/>
<feature type="domain" description="DUF985" evidence="1">
    <location>
        <begin position="7"/>
        <end position="143"/>
    </location>
</feature>
<accession>A0ABP7MEH7</accession>
<evidence type="ECO:0000259" key="1">
    <source>
        <dbReference type="Pfam" id="PF06172"/>
    </source>
</evidence>
<evidence type="ECO:0000313" key="3">
    <source>
        <dbReference type="Proteomes" id="UP001501000"/>
    </source>
</evidence>
<dbReference type="RefSeq" id="WP_345282774.1">
    <property type="nucleotide sequence ID" value="NZ_BAABAJ010000008.1"/>
</dbReference>
<sequence>MSEISGLVTDLGLEPHPEGGWYRRTWRTGSAAVPEGFAGPRAFATGIHFLLHPGEVSRWHRLRSDELWLWHRGSPLTLRLGGSDAVPEEAVVVTMGPGVEYGQQPQFLVPGGVWQTAQPAGDEPVLVSCVVAPGFDFEDFELL</sequence>
<dbReference type="InterPro" id="IPR011051">
    <property type="entry name" value="RmlC_Cupin_sf"/>
</dbReference>
<reference evidence="3" key="1">
    <citation type="journal article" date="2019" name="Int. J. Syst. Evol. Microbiol.">
        <title>The Global Catalogue of Microorganisms (GCM) 10K type strain sequencing project: providing services to taxonomists for standard genome sequencing and annotation.</title>
        <authorList>
            <consortium name="The Broad Institute Genomics Platform"/>
            <consortium name="The Broad Institute Genome Sequencing Center for Infectious Disease"/>
            <person name="Wu L."/>
            <person name="Ma J."/>
        </authorList>
    </citation>
    <scope>NUCLEOTIDE SEQUENCE [LARGE SCALE GENOMIC DNA]</scope>
    <source>
        <strain evidence="3">JCM 16956</strain>
    </source>
</reference>
<dbReference type="CDD" id="cd06121">
    <property type="entry name" value="cupin_YML079wp"/>
    <property type="match status" value="1"/>
</dbReference>
<keyword evidence="3" id="KW-1185">Reference proteome</keyword>
<dbReference type="InterPro" id="IPR009327">
    <property type="entry name" value="Cupin_DUF985"/>
</dbReference>
<dbReference type="EMBL" id="BAABAJ010000008">
    <property type="protein sequence ID" value="GAA3919196.1"/>
    <property type="molecule type" value="Genomic_DNA"/>
</dbReference>
<dbReference type="Proteomes" id="UP001501000">
    <property type="component" value="Unassembled WGS sequence"/>
</dbReference>
<gene>
    <name evidence="2" type="ORF">GCM10022244_30410</name>
</gene>
<dbReference type="InterPro" id="IPR039935">
    <property type="entry name" value="YML079W-like"/>
</dbReference>
<dbReference type="PANTHER" id="PTHR33387">
    <property type="entry name" value="RMLC-LIKE JELLY ROLL FOLD PROTEIN"/>
    <property type="match status" value="1"/>
</dbReference>